<evidence type="ECO:0000259" key="5">
    <source>
        <dbReference type="Pfam" id="PF01103"/>
    </source>
</evidence>
<sequence length="618" mass="65970">MELWALSAYSGSRIALARLTTIPLRHFSALLLCAALAAPAPASALDQLDFSLQGVENKTLLKRLRGASMLRTAEREKVSDPQDLFSTALADYRRLVETLYALGYYSGIVHIRIDGREAALIPVLSPPREISKIEVSIDPGEPFRFGTVDIAPLAPGTQLPPEFRSGERARAEVVIDAAQGAVSDWRDAGHAKAEVASQDLLADHADYRLDARIGLAPGPQVRFGDLILSGKTKVRPERIRRIAGLPEGEVFSPDALDKAASRLRRTGTFRSVALTEAEKLGPDNRMDIGLAVVDEKPRRFGAGIEMSNFEGLSVSGFWLHRNLLGGAERLRIEGAVSGIEGDSGGVDYSLGARIEQPAMFGADTVGYAYLDMSSLDERDFTADTVTVGIGATRIFSDHLQGSVEFALSYSETDDVFGPRDFTFATLPVSLQWDKRDDILNATKGHYVDARLTPFAGLNGEASGAQLKFDSRVYRSLGAEGRLVLAGRFQLGSVVGPSLSETAPTYLFYSGGGGTVRGQPYQSLAVDVGTGRTGGRSFAGLSAEVRTKVTEKISIVGFADAGYIGSESFPDGSGEWHSGAGIGVRYDTSVGPIRLDVATPVSGDTGAGVQVYIGIGQAF</sequence>
<organism evidence="7 8">
    <name type="scientific">Thalassovita mangrovi</name>
    <dbReference type="NCBI Taxonomy" id="2692236"/>
    <lineage>
        <taxon>Bacteria</taxon>
        <taxon>Pseudomonadati</taxon>
        <taxon>Pseudomonadota</taxon>
        <taxon>Alphaproteobacteria</taxon>
        <taxon>Rhodobacterales</taxon>
        <taxon>Roseobacteraceae</taxon>
        <taxon>Thalassovita</taxon>
    </lineage>
</organism>
<dbReference type="InterPro" id="IPR000184">
    <property type="entry name" value="Bac_surfAg_D15"/>
</dbReference>
<keyword evidence="3" id="KW-0472">Membrane</keyword>
<comment type="caution">
    <text evidence="7">The sequence shown here is derived from an EMBL/GenBank/DDBJ whole genome shotgun (WGS) entry which is preliminary data.</text>
</comment>
<keyword evidence="2" id="KW-1134">Transmembrane beta strand</keyword>
<dbReference type="Gene3D" id="3.10.20.310">
    <property type="entry name" value="membrane protein fhac"/>
    <property type="match status" value="1"/>
</dbReference>
<evidence type="ECO:0000313" key="7">
    <source>
        <dbReference type="EMBL" id="MYM54436.1"/>
    </source>
</evidence>
<dbReference type="Gene3D" id="2.40.160.50">
    <property type="entry name" value="membrane protein fhac: a member of the omp85/tpsb transporter family"/>
    <property type="match status" value="1"/>
</dbReference>
<dbReference type="Pfam" id="PF01103">
    <property type="entry name" value="Omp85"/>
    <property type="match status" value="1"/>
</dbReference>
<evidence type="ECO:0000256" key="4">
    <source>
        <dbReference type="SAM" id="SignalP"/>
    </source>
</evidence>
<dbReference type="PANTHER" id="PTHR12815:SF42">
    <property type="entry name" value="BACTERIAL SURFACE ANTIGEN (D15) DOMAIN-CONTAINING PROTEIN"/>
    <property type="match status" value="1"/>
</dbReference>
<dbReference type="InterPro" id="IPR039910">
    <property type="entry name" value="D15-like"/>
</dbReference>
<dbReference type="EMBL" id="WWEN01000002">
    <property type="protein sequence ID" value="MYM54436.1"/>
    <property type="molecule type" value="Genomic_DNA"/>
</dbReference>
<evidence type="ECO:0000259" key="6">
    <source>
        <dbReference type="Pfam" id="PF07244"/>
    </source>
</evidence>
<feature type="signal peptide" evidence="4">
    <location>
        <begin position="1"/>
        <end position="44"/>
    </location>
</feature>
<evidence type="ECO:0000256" key="2">
    <source>
        <dbReference type="ARBA" id="ARBA00022452"/>
    </source>
</evidence>
<feature type="domain" description="Bacterial surface antigen (D15)" evidence="5">
    <location>
        <begin position="322"/>
        <end position="618"/>
    </location>
</feature>
<evidence type="ECO:0000256" key="3">
    <source>
        <dbReference type="ARBA" id="ARBA00023136"/>
    </source>
</evidence>
<feature type="domain" description="POTRA" evidence="6">
    <location>
        <begin position="221"/>
        <end position="279"/>
    </location>
</feature>
<dbReference type="PANTHER" id="PTHR12815">
    <property type="entry name" value="SORTING AND ASSEMBLY MACHINERY SAMM50 PROTEIN FAMILY MEMBER"/>
    <property type="match status" value="1"/>
</dbReference>
<comment type="subcellular location">
    <subcellularLocation>
        <location evidence="1">Membrane</location>
    </subcellularLocation>
</comment>
<dbReference type="AlphaFoldDB" id="A0A6L8LHG9"/>
<dbReference type="Proteomes" id="UP000479043">
    <property type="component" value="Unassembled WGS sequence"/>
</dbReference>
<evidence type="ECO:0000256" key="1">
    <source>
        <dbReference type="ARBA" id="ARBA00004370"/>
    </source>
</evidence>
<dbReference type="Pfam" id="PF07244">
    <property type="entry name" value="POTRA"/>
    <property type="match status" value="1"/>
</dbReference>
<evidence type="ECO:0000313" key="8">
    <source>
        <dbReference type="Proteomes" id="UP000479043"/>
    </source>
</evidence>
<proteinExistence type="predicted"/>
<keyword evidence="8" id="KW-1185">Reference proteome</keyword>
<accession>A0A6L8LHG9</accession>
<feature type="chain" id="PRO_5027079264" evidence="4">
    <location>
        <begin position="45"/>
        <end position="618"/>
    </location>
</feature>
<dbReference type="InterPro" id="IPR010827">
    <property type="entry name" value="BamA/TamA_POTRA"/>
</dbReference>
<reference evidence="7 8" key="1">
    <citation type="submission" date="2020-01" db="EMBL/GenBank/DDBJ databases">
        <authorList>
            <person name="Chen S."/>
        </authorList>
    </citation>
    <scope>NUCLEOTIDE SEQUENCE [LARGE SCALE GENOMIC DNA]</scope>
    <source>
        <strain evidence="7 8">GS-10</strain>
    </source>
</reference>
<name>A0A6L8LHG9_9RHOB</name>
<protein>
    <submittedName>
        <fullName evidence="7">BamA/TamA family outer membrane protein</fullName>
    </submittedName>
</protein>
<dbReference type="GO" id="GO:0019867">
    <property type="term" value="C:outer membrane"/>
    <property type="evidence" value="ECO:0007669"/>
    <property type="project" value="InterPro"/>
</dbReference>
<keyword evidence="4" id="KW-0732">Signal</keyword>
<keyword evidence="2" id="KW-0812">Transmembrane</keyword>
<gene>
    <name evidence="7" type="ORF">GR167_03905</name>
</gene>